<dbReference type="Proteomes" id="UP000294743">
    <property type="component" value="Unassembled WGS sequence"/>
</dbReference>
<evidence type="ECO:0000256" key="1">
    <source>
        <dbReference type="ARBA" id="ARBA00035885"/>
    </source>
</evidence>
<dbReference type="OrthoDB" id="9780211at2"/>
<proteinExistence type="predicted"/>
<comment type="catalytic activity">
    <reaction evidence="1">
        <text>an N-(ADP-alpha-D-ribosyl)-thymidine in DNA + H2O = a thymidine in DNA + ADP-D-ribose</text>
        <dbReference type="Rhea" id="RHEA:71655"/>
        <dbReference type="Rhea" id="RHEA-COMP:13556"/>
        <dbReference type="Rhea" id="RHEA-COMP:18051"/>
        <dbReference type="ChEBI" id="CHEBI:15377"/>
        <dbReference type="ChEBI" id="CHEBI:57967"/>
        <dbReference type="ChEBI" id="CHEBI:137386"/>
        <dbReference type="ChEBI" id="CHEBI:191199"/>
    </reaction>
    <physiologicalReaction direction="left-to-right" evidence="1">
        <dbReference type="Rhea" id="RHEA:71656"/>
    </physiologicalReaction>
</comment>
<accession>A0A4R7ZAI4</accession>
<dbReference type="SMART" id="SM00506">
    <property type="entry name" value="A1pp"/>
    <property type="match status" value="1"/>
</dbReference>
<dbReference type="RefSeq" id="WP_134171165.1">
    <property type="nucleotide sequence ID" value="NZ_SODD01000052.1"/>
</dbReference>
<dbReference type="PROSITE" id="PS51154">
    <property type="entry name" value="MACRO"/>
    <property type="match status" value="1"/>
</dbReference>
<gene>
    <name evidence="3" type="ORF">EDD63_15213</name>
</gene>
<protein>
    <submittedName>
        <fullName evidence="3">O-acetyl-ADP-ribose deacetylase (Regulator of RNase III)</fullName>
    </submittedName>
</protein>
<dbReference type="Pfam" id="PF01661">
    <property type="entry name" value="Macro"/>
    <property type="match status" value="1"/>
</dbReference>
<evidence type="ECO:0000259" key="2">
    <source>
        <dbReference type="PROSITE" id="PS51154"/>
    </source>
</evidence>
<dbReference type="Gene3D" id="3.40.220.10">
    <property type="entry name" value="Leucine Aminopeptidase, subunit E, domain 1"/>
    <property type="match status" value="1"/>
</dbReference>
<sequence>MLTFVQGDLFNSPAKVLVNTVNTVGVMGKGIAAKFKKEYPDMFSKYHYFCKNNMFDIGKLYLYTESDKWILNFPTKKHWRNKSEYEYIEKGLEKFVDTYQEKGITSIAFPKLGCGNGGLDWNIVREMMINYLSNLPIDIYVYEKDIDVTKEYELENNLVIDDIDISSFTNFYDYFVNSNSKFSETFANNRDELEHFWLTLTNKGFVSEDDIDFKDYEIKSVVLQKLKVLNNIDHCKMFSIKKKKYIDAIQITPSQSKDFMNVEICNG</sequence>
<dbReference type="InterPro" id="IPR050892">
    <property type="entry name" value="ADP-ribose_metab_enzymes"/>
</dbReference>
<comment type="caution">
    <text evidence="3">The sequence shown here is derived from an EMBL/GenBank/DDBJ whole genome shotgun (WGS) entry which is preliminary data.</text>
</comment>
<dbReference type="SUPFAM" id="SSF52949">
    <property type="entry name" value="Macro domain-like"/>
    <property type="match status" value="1"/>
</dbReference>
<dbReference type="AlphaFoldDB" id="A0A4R7ZAI4"/>
<feature type="domain" description="Macro" evidence="2">
    <location>
        <begin position="1"/>
        <end position="150"/>
    </location>
</feature>
<dbReference type="GO" id="GO:0140291">
    <property type="term" value="P:peptidyl-glutamate ADP-deribosylation"/>
    <property type="evidence" value="ECO:0007669"/>
    <property type="project" value="TreeGrafter"/>
</dbReference>
<dbReference type="CDD" id="cd02901">
    <property type="entry name" value="Macro_Poa1p-like"/>
    <property type="match status" value="1"/>
</dbReference>
<reference evidence="3 4" key="1">
    <citation type="submission" date="2019-03" db="EMBL/GenBank/DDBJ databases">
        <title>Genomic Encyclopedia of Type Strains, Phase IV (KMG-IV): sequencing the most valuable type-strain genomes for metagenomic binning, comparative biology and taxonomic classification.</title>
        <authorList>
            <person name="Goeker M."/>
        </authorList>
    </citation>
    <scope>NUCLEOTIDE SEQUENCE [LARGE SCALE GENOMIC DNA]</scope>
    <source>
        <strain evidence="3 4">DSM 28867</strain>
    </source>
</reference>
<keyword evidence="4" id="KW-1185">Reference proteome</keyword>
<dbReference type="PANTHER" id="PTHR12521:SF0">
    <property type="entry name" value="ADP-RIBOSE GLYCOHYDROLASE OARD1"/>
    <property type="match status" value="1"/>
</dbReference>
<evidence type="ECO:0000313" key="4">
    <source>
        <dbReference type="Proteomes" id="UP000294743"/>
    </source>
</evidence>
<dbReference type="InterPro" id="IPR002589">
    <property type="entry name" value="Macro_dom"/>
</dbReference>
<organism evidence="3 4">
    <name type="scientific">Breznakia blatticola</name>
    <dbReference type="NCBI Taxonomy" id="1754012"/>
    <lineage>
        <taxon>Bacteria</taxon>
        <taxon>Bacillati</taxon>
        <taxon>Bacillota</taxon>
        <taxon>Erysipelotrichia</taxon>
        <taxon>Erysipelotrichales</taxon>
        <taxon>Erysipelotrichaceae</taxon>
        <taxon>Breznakia</taxon>
    </lineage>
</organism>
<name>A0A4R7ZAI4_9FIRM</name>
<dbReference type="PANTHER" id="PTHR12521">
    <property type="entry name" value="PROTEIN C6ORF130"/>
    <property type="match status" value="1"/>
</dbReference>
<evidence type="ECO:0000313" key="3">
    <source>
        <dbReference type="EMBL" id="TDW11826.1"/>
    </source>
</evidence>
<dbReference type="InterPro" id="IPR043472">
    <property type="entry name" value="Macro_dom-like"/>
</dbReference>
<dbReference type="EMBL" id="SODD01000052">
    <property type="protein sequence ID" value="TDW11826.1"/>
    <property type="molecule type" value="Genomic_DNA"/>
</dbReference>